<feature type="domain" description="AMP-dependent synthetase/ligase" evidence="1">
    <location>
        <begin position="34"/>
        <end position="395"/>
    </location>
</feature>
<dbReference type="RefSeq" id="WP_337713602.1">
    <property type="nucleotide sequence ID" value="NZ_JBBEGL010000003.1"/>
</dbReference>
<accession>A0ABU8N413</accession>
<reference evidence="3 4" key="1">
    <citation type="submission" date="2024-03" db="EMBL/GenBank/DDBJ databases">
        <title>Actinomycetospora sp. OC33-EN06, a novel actinomycete isolated from wild orchid (Aerides multiflora).</title>
        <authorList>
            <person name="Suriyachadkun C."/>
        </authorList>
    </citation>
    <scope>NUCLEOTIDE SEQUENCE [LARGE SCALE GENOMIC DNA]</scope>
    <source>
        <strain evidence="3 4">OC33-EN06</strain>
    </source>
</reference>
<dbReference type="SUPFAM" id="SSF56801">
    <property type="entry name" value="Acetyl-CoA synthetase-like"/>
    <property type="match status" value="1"/>
</dbReference>
<dbReference type="InterPro" id="IPR045851">
    <property type="entry name" value="AMP-bd_C_sf"/>
</dbReference>
<proteinExistence type="predicted"/>
<dbReference type="Pfam" id="PF00501">
    <property type="entry name" value="AMP-binding"/>
    <property type="match status" value="1"/>
</dbReference>
<dbReference type="PROSITE" id="PS00455">
    <property type="entry name" value="AMP_BINDING"/>
    <property type="match status" value="1"/>
</dbReference>
<evidence type="ECO:0000313" key="4">
    <source>
        <dbReference type="Proteomes" id="UP001370100"/>
    </source>
</evidence>
<dbReference type="Gene3D" id="3.40.50.12780">
    <property type="entry name" value="N-terminal domain of ligase-like"/>
    <property type="match status" value="1"/>
</dbReference>
<dbReference type="InterPro" id="IPR025110">
    <property type="entry name" value="AMP-bd_C"/>
</dbReference>
<sequence length="540" mass="56185">MPAPLSTPPVPRGLVRRHREAGHWRDTTVLDDLRDQLDSAPDRTVLVDRSGPERDEVSVAELARRIQRCAEALRALGVGRGEAVGYQLGNRWETVALFHACARIGAVAVPLALSLGAAEVEHRLALTGAVAVIADGDEAARALAGVAPRLEALRTAHALDAPAGDLADLAAVLPDAPAADLATPDAAEAGPDDLAVVLFTSGTTGRSKAVLHTANTLWAATRGMLGGVLAGATARPRVLTPSVATHVIGIMTSALGPIVLGTSTVLTPAPPPEELLALLDDERVTHLLVGPTGLDSLLDALAPGRTPPRDLEVVALGGAPIAEPVLAKTDRLPVTYRTHWGMTEVPAGGVSSADDDARTSWHTLGHAPPGLERQLADVAGTVGEVVVRGPQVTVGVLRGEDGSPAWTPEADDGWFRTGDLAEVDAAGELAFVDRGSDKIKGASGMLIPTADVEDLIVSHPDVSEAVLVGHHPGDGQEEVPAAVVVPADGCHPELDAIRRHLLDRGTTDWYLPEHLVLVDALARDAQGKVDKRALRARLDG</sequence>
<organism evidence="3 4">
    <name type="scientific">Actinomycetospora aeridis</name>
    <dbReference type="NCBI Taxonomy" id="3129231"/>
    <lineage>
        <taxon>Bacteria</taxon>
        <taxon>Bacillati</taxon>
        <taxon>Actinomycetota</taxon>
        <taxon>Actinomycetes</taxon>
        <taxon>Pseudonocardiales</taxon>
        <taxon>Pseudonocardiaceae</taxon>
        <taxon>Actinomycetospora</taxon>
    </lineage>
</organism>
<dbReference type="InterPro" id="IPR050237">
    <property type="entry name" value="ATP-dep_AMP-bd_enzyme"/>
</dbReference>
<evidence type="ECO:0000313" key="3">
    <source>
        <dbReference type="EMBL" id="MEJ2887110.1"/>
    </source>
</evidence>
<gene>
    <name evidence="3" type="ORF">WCD41_11695</name>
</gene>
<dbReference type="InterPro" id="IPR042099">
    <property type="entry name" value="ANL_N_sf"/>
</dbReference>
<feature type="domain" description="AMP-binding enzyme C-terminal" evidence="2">
    <location>
        <begin position="452"/>
        <end position="528"/>
    </location>
</feature>
<dbReference type="Pfam" id="PF13193">
    <property type="entry name" value="AMP-binding_C"/>
    <property type="match status" value="1"/>
</dbReference>
<dbReference type="PANTHER" id="PTHR43767:SF1">
    <property type="entry name" value="NONRIBOSOMAL PEPTIDE SYNTHASE PES1 (EUROFUNG)-RELATED"/>
    <property type="match status" value="1"/>
</dbReference>
<dbReference type="InterPro" id="IPR020845">
    <property type="entry name" value="AMP-binding_CS"/>
</dbReference>
<dbReference type="Proteomes" id="UP001370100">
    <property type="component" value="Unassembled WGS sequence"/>
</dbReference>
<dbReference type="PANTHER" id="PTHR43767">
    <property type="entry name" value="LONG-CHAIN-FATTY-ACID--COA LIGASE"/>
    <property type="match status" value="1"/>
</dbReference>
<evidence type="ECO:0000259" key="2">
    <source>
        <dbReference type="Pfam" id="PF13193"/>
    </source>
</evidence>
<comment type="caution">
    <text evidence="3">The sequence shown here is derived from an EMBL/GenBank/DDBJ whole genome shotgun (WGS) entry which is preliminary data.</text>
</comment>
<dbReference type="InterPro" id="IPR000873">
    <property type="entry name" value="AMP-dep_synth/lig_dom"/>
</dbReference>
<name>A0ABU8N413_9PSEU</name>
<keyword evidence="4" id="KW-1185">Reference proteome</keyword>
<protein>
    <submittedName>
        <fullName evidence="3">Class I adenylate-forming enzyme family protein</fullName>
    </submittedName>
</protein>
<dbReference type="Gene3D" id="3.30.300.30">
    <property type="match status" value="1"/>
</dbReference>
<evidence type="ECO:0000259" key="1">
    <source>
        <dbReference type="Pfam" id="PF00501"/>
    </source>
</evidence>
<dbReference type="EMBL" id="JBBEGL010000003">
    <property type="protein sequence ID" value="MEJ2887110.1"/>
    <property type="molecule type" value="Genomic_DNA"/>
</dbReference>